<evidence type="ECO:0000313" key="2">
    <source>
        <dbReference type="EMBL" id="CAD8730320.1"/>
    </source>
</evidence>
<dbReference type="AlphaFoldDB" id="A0A7S0XLV4"/>
<accession>A0A7S0XLV4</accession>
<dbReference type="EMBL" id="HBFH01000022">
    <property type="protein sequence ID" value="CAD8730320.1"/>
    <property type="molecule type" value="Transcribed_RNA"/>
</dbReference>
<evidence type="ECO:0000256" key="1">
    <source>
        <dbReference type="SAM" id="MobiDB-lite"/>
    </source>
</evidence>
<gene>
    <name evidence="2" type="ORF">CFRA1165_LOCUS9</name>
</gene>
<reference evidence="2" key="1">
    <citation type="submission" date="2021-01" db="EMBL/GenBank/DDBJ databases">
        <authorList>
            <person name="Corre E."/>
            <person name="Pelletier E."/>
            <person name="Niang G."/>
            <person name="Scheremetjew M."/>
            <person name="Finn R."/>
            <person name="Kale V."/>
            <person name="Holt S."/>
            <person name="Cochrane G."/>
            <person name="Meng A."/>
            <person name="Brown T."/>
            <person name="Cohen L."/>
        </authorList>
    </citation>
    <scope>NUCLEOTIDE SEQUENCE</scope>
    <source>
        <strain evidence="2">CCMP3189</strain>
    </source>
</reference>
<name>A0A7S0XLV4_9STRA</name>
<feature type="compositionally biased region" description="Basic and acidic residues" evidence="1">
    <location>
        <begin position="1"/>
        <end position="12"/>
    </location>
</feature>
<proteinExistence type="predicted"/>
<organism evidence="2">
    <name type="scientific">Chrysocystis fragilis</name>
    <dbReference type="NCBI Taxonomy" id="1411660"/>
    <lineage>
        <taxon>Eukaryota</taxon>
        <taxon>Sar</taxon>
        <taxon>Stramenopiles</taxon>
        <taxon>Ochrophyta</taxon>
        <taxon>Pelagophyceae</taxon>
        <taxon>Sarcinochrysidales</taxon>
        <taxon>Chrysocystaceae</taxon>
        <taxon>Chrysocystis</taxon>
    </lineage>
</organism>
<feature type="region of interest" description="Disordered" evidence="1">
    <location>
        <begin position="1"/>
        <end position="37"/>
    </location>
</feature>
<protein>
    <submittedName>
        <fullName evidence="2">Uncharacterized protein</fullName>
    </submittedName>
</protein>
<sequence length="428" mass="48087">MRRGESSKKAKQIDSSSTDPKNMGSADIPTSPRDSVQRVGHRLKPGFLANPFVSDRKLTSYQIFQKFIKFNDTKTEVNCKGVLSRECFEMWKKSRSPQLQKPEESFQTALLGHVSGTDRRKAFTPLVEKALLHELRKKQVWPCFQGTHKTIGIKGTKKIGYHEKREMEAGLNASVIKTEEATSPQIRIKTEAISQDFVKRKRRKIVAVKSETQSIRQEFPPPSHNVFSADDIAILSALKFESENLSMPAGKFANSILQFYGDDASVMSFFRALRESGFYKFSDASLFLMLNLLSPSPILESSFMFPQGASFKSSRSVAVAHTDRNFIIQSSSPAFKQLFGESGVAKSVFNFSGAILQTAVSLQEGLIQLLQFGRLWIRQIGRTKSGTRSIILIHVSVVRADLLEIQVQDVSDDFPSILDAHEENLYFD</sequence>